<gene>
    <name evidence="1" type="ORF">LCGC14_2530610</name>
</gene>
<dbReference type="EMBL" id="LAZR01041056">
    <property type="protein sequence ID" value="KKL12956.1"/>
    <property type="molecule type" value="Genomic_DNA"/>
</dbReference>
<reference evidence="1" key="1">
    <citation type="journal article" date="2015" name="Nature">
        <title>Complex archaea that bridge the gap between prokaryotes and eukaryotes.</title>
        <authorList>
            <person name="Spang A."/>
            <person name="Saw J.H."/>
            <person name="Jorgensen S.L."/>
            <person name="Zaremba-Niedzwiedzka K."/>
            <person name="Martijn J."/>
            <person name="Lind A.E."/>
            <person name="van Eijk R."/>
            <person name="Schleper C."/>
            <person name="Guy L."/>
            <person name="Ettema T.J."/>
        </authorList>
    </citation>
    <scope>NUCLEOTIDE SEQUENCE</scope>
</reference>
<dbReference type="AlphaFoldDB" id="A0A0F9D561"/>
<accession>A0A0F9D561</accession>
<proteinExistence type="predicted"/>
<evidence type="ECO:0000313" key="1">
    <source>
        <dbReference type="EMBL" id="KKL12956.1"/>
    </source>
</evidence>
<sequence>MGRLEFWEYSGEPTPEEILHRLEDNK</sequence>
<protein>
    <submittedName>
        <fullName evidence="1">Uncharacterized protein</fullName>
    </submittedName>
</protein>
<organism evidence="1">
    <name type="scientific">marine sediment metagenome</name>
    <dbReference type="NCBI Taxonomy" id="412755"/>
    <lineage>
        <taxon>unclassified sequences</taxon>
        <taxon>metagenomes</taxon>
        <taxon>ecological metagenomes</taxon>
    </lineage>
</organism>
<name>A0A0F9D561_9ZZZZ</name>
<feature type="non-terminal residue" evidence="1">
    <location>
        <position position="26"/>
    </location>
</feature>
<comment type="caution">
    <text evidence="1">The sequence shown here is derived from an EMBL/GenBank/DDBJ whole genome shotgun (WGS) entry which is preliminary data.</text>
</comment>